<keyword evidence="3" id="KW-0560">Oxidoreductase</keyword>
<dbReference type="Pfam" id="PF03960">
    <property type="entry name" value="ArsC"/>
    <property type="match status" value="1"/>
</dbReference>
<dbReference type="PROSITE" id="PS51353">
    <property type="entry name" value="ARSC"/>
    <property type="match status" value="1"/>
</dbReference>
<dbReference type="InterPro" id="IPR006504">
    <property type="entry name" value="Tscrpt_reg_Spx/MgsR"/>
</dbReference>
<dbReference type="PANTHER" id="PTHR30041">
    <property type="entry name" value="ARSENATE REDUCTASE"/>
    <property type="match status" value="1"/>
</dbReference>
<dbReference type="PANTHER" id="PTHR30041:SF8">
    <property type="entry name" value="PROTEIN YFFB"/>
    <property type="match status" value="1"/>
</dbReference>
<evidence type="ECO:0000256" key="2">
    <source>
        <dbReference type="PROSITE-ProRule" id="PRU01282"/>
    </source>
</evidence>
<dbReference type="InterPro" id="IPR036249">
    <property type="entry name" value="Thioredoxin-like_sf"/>
</dbReference>
<dbReference type="NCBIfam" id="TIGR01617">
    <property type="entry name" value="arsC_related"/>
    <property type="match status" value="1"/>
</dbReference>
<evidence type="ECO:0000313" key="3">
    <source>
        <dbReference type="EMBL" id="MBB3837502.1"/>
    </source>
</evidence>
<dbReference type="Proteomes" id="UP000541352">
    <property type="component" value="Unassembled WGS sequence"/>
</dbReference>
<evidence type="ECO:0000256" key="1">
    <source>
        <dbReference type="ARBA" id="ARBA00007198"/>
    </source>
</evidence>
<dbReference type="SUPFAM" id="SSF52833">
    <property type="entry name" value="Thioredoxin-like"/>
    <property type="match status" value="1"/>
</dbReference>
<reference evidence="3 4" key="1">
    <citation type="submission" date="2020-08" db="EMBL/GenBank/DDBJ databases">
        <title>Genomic Encyclopedia of Type Strains, Phase IV (KMG-IV): sequencing the most valuable type-strain genomes for metagenomic binning, comparative biology and taxonomic classification.</title>
        <authorList>
            <person name="Goeker M."/>
        </authorList>
    </citation>
    <scope>NUCLEOTIDE SEQUENCE [LARGE SCALE GENOMIC DNA]</scope>
    <source>
        <strain evidence="3 4">DSM 17976</strain>
    </source>
</reference>
<gene>
    <name evidence="3" type="ORF">FHS57_001496</name>
</gene>
<dbReference type="GO" id="GO:0008794">
    <property type="term" value="F:arsenate reductase (glutaredoxin) activity"/>
    <property type="evidence" value="ECO:0007669"/>
    <property type="project" value="UniProtKB-EC"/>
</dbReference>
<keyword evidence="4" id="KW-1185">Reference proteome</keyword>
<dbReference type="EC" id="1.20.4.1" evidence="3"/>
<dbReference type="AlphaFoldDB" id="A0A7W5ZHP9"/>
<comment type="caution">
    <text evidence="3">The sequence shown here is derived from an EMBL/GenBank/DDBJ whole genome shotgun (WGS) entry which is preliminary data.</text>
</comment>
<protein>
    <submittedName>
        <fullName evidence="3">Arsenate reductase</fullName>
        <ecNumber evidence="3">1.20.4.1</ecNumber>
    </submittedName>
</protein>
<accession>A0A7W5ZHP9</accession>
<dbReference type="Gene3D" id="3.40.30.10">
    <property type="entry name" value="Glutaredoxin"/>
    <property type="match status" value="1"/>
</dbReference>
<dbReference type="RefSeq" id="WP_183972212.1">
    <property type="nucleotide sequence ID" value="NZ_JACIBY010000002.1"/>
</dbReference>
<organism evidence="3 4">
    <name type="scientific">Runella defluvii</name>
    <dbReference type="NCBI Taxonomy" id="370973"/>
    <lineage>
        <taxon>Bacteria</taxon>
        <taxon>Pseudomonadati</taxon>
        <taxon>Bacteroidota</taxon>
        <taxon>Cytophagia</taxon>
        <taxon>Cytophagales</taxon>
        <taxon>Spirosomataceae</taxon>
        <taxon>Runella</taxon>
    </lineage>
</organism>
<comment type="similarity">
    <text evidence="1 2">Belongs to the ArsC family.</text>
</comment>
<name>A0A7W5ZHP9_9BACT</name>
<evidence type="ECO:0000313" key="4">
    <source>
        <dbReference type="Proteomes" id="UP000541352"/>
    </source>
</evidence>
<dbReference type="InterPro" id="IPR006660">
    <property type="entry name" value="Arsenate_reductase-like"/>
</dbReference>
<proteinExistence type="inferred from homology"/>
<dbReference type="EMBL" id="JACIBY010000002">
    <property type="protein sequence ID" value="MBB3837502.1"/>
    <property type="molecule type" value="Genomic_DNA"/>
</dbReference>
<sequence>MLTVYGISNCDTIKKTLNWLKSNQMEFLFHDYKKQGVSRETIENWLSQTDWTTLVNKAGTTFKALSDEQKAAIVDSQSALELMLEKPSLIKRPVIENSGKIVKIGWKPEGL</sequence>
<dbReference type="CDD" id="cd03035">
    <property type="entry name" value="ArsC_Yffb"/>
    <property type="match status" value="1"/>
</dbReference>